<dbReference type="EMBL" id="CM055097">
    <property type="protein sequence ID" value="KAJ7554577.1"/>
    <property type="molecule type" value="Genomic_DNA"/>
</dbReference>
<name>A0ACC2DJW7_DIPCM</name>
<evidence type="ECO:0000313" key="1">
    <source>
        <dbReference type="EMBL" id="KAJ7554577.1"/>
    </source>
</evidence>
<comment type="caution">
    <text evidence="1">The sequence shown here is derived from an EMBL/GenBank/DDBJ whole genome shotgun (WGS) entry which is preliminary data.</text>
</comment>
<keyword evidence="2" id="KW-1185">Reference proteome</keyword>
<proteinExistence type="predicted"/>
<reference evidence="2" key="1">
    <citation type="journal article" date="2024" name="Proc. Natl. Acad. Sci. U.S.A.">
        <title>Extraordinary preservation of gene collinearity over three hundred million years revealed in homosporous lycophytes.</title>
        <authorList>
            <person name="Li C."/>
            <person name="Wickell D."/>
            <person name="Kuo L.Y."/>
            <person name="Chen X."/>
            <person name="Nie B."/>
            <person name="Liao X."/>
            <person name="Peng D."/>
            <person name="Ji J."/>
            <person name="Jenkins J."/>
            <person name="Williams M."/>
            <person name="Shu S."/>
            <person name="Plott C."/>
            <person name="Barry K."/>
            <person name="Rajasekar S."/>
            <person name="Grimwood J."/>
            <person name="Han X."/>
            <person name="Sun S."/>
            <person name="Hou Z."/>
            <person name="He W."/>
            <person name="Dai G."/>
            <person name="Sun C."/>
            <person name="Schmutz J."/>
            <person name="Leebens-Mack J.H."/>
            <person name="Li F.W."/>
            <person name="Wang L."/>
        </authorList>
    </citation>
    <scope>NUCLEOTIDE SEQUENCE [LARGE SCALE GENOMIC DNA]</scope>
    <source>
        <strain evidence="2">cv. PW_Plant_1</strain>
    </source>
</reference>
<dbReference type="Proteomes" id="UP001162992">
    <property type="component" value="Chromosome 6"/>
</dbReference>
<protein>
    <submittedName>
        <fullName evidence="1">Uncharacterized protein</fullName>
    </submittedName>
</protein>
<organism evidence="1 2">
    <name type="scientific">Diphasiastrum complanatum</name>
    <name type="common">Issler's clubmoss</name>
    <name type="synonym">Lycopodium complanatum</name>
    <dbReference type="NCBI Taxonomy" id="34168"/>
    <lineage>
        <taxon>Eukaryota</taxon>
        <taxon>Viridiplantae</taxon>
        <taxon>Streptophyta</taxon>
        <taxon>Embryophyta</taxon>
        <taxon>Tracheophyta</taxon>
        <taxon>Lycopodiopsida</taxon>
        <taxon>Lycopodiales</taxon>
        <taxon>Lycopodiaceae</taxon>
        <taxon>Lycopodioideae</taxon>
        <taxon>Diphasiastrum</taxon>
    </lineage>
</organism>
<sequence>MSLSWISGLVSCMCFVSVGSRWVPLFIESRDLVMKGIIMLVLVFLAIISWLSKDSRGAAWSTRCLEGDGLFYELLVGAEAEILFYMTLCPWPNRSVSLGTDGLGPSVGGSYSDLELFCLNYVNLVDAIQAS</sequence>
<gene>
    <name evidence="1" type="ORF">O6H91_06G146500</name>
</gene>
<evidence type="ECO:0000313" key="2">
    <source>
        <dbReference type="Proteomes" id="UP001162992"/>
    </source>
</evidence>
<accession>A0ACC2DJW7</accession>